<dbReference type="PROSITE" id="PS01011">
    <property type="entry name" value="FOLYLPOLYGLU_SYNT_1"/>
    <property type="match status" value="1"/>
</dbReference>
<name>I3ZMV1_TERRK</name>
<keyword evidence="12" id="KW-0460">Magnesium</keyword>
<evidence type="ECO:0000256" key="11">
    <source>
        <dbReference type="ARBA" id="ARBA00022840"/>
    </source>
</evidence>
<evidence type="ECO:0000256" key="20">
    <source>
        <dbReference type="ARBA" id="ARBA00049161"/>
    </source>
</evidence>
<evidence type="ECO:0000256" key="6">
    <source>
        <dbReference type="ARBA" id="ARBA00013025"/>
    </source>
</evidence>
<dbReference type="PANTHER" id="PTHR11136">
    <property type="entry name" value="FOLYLPOLYGLUTAMATE SYNTHASE-RELATED"/>
    <property type="match status" value="1"/>
</dbReference>
<dbReference type="InterPro" id="IPR001645">
    <property type="entry name" value="Folylpolyglutamate_synth"/>
</dbReference>
<evidence type="ECO:0000256" key="14">
    <source>
        <dbReference type="ARBA" id="ARBA00030048"/>
    </source>
</evidence>
<keyword evidence="9" id="KW-0479">Metal-binding</keyword>
<dbReference type="Gene3D" id="3.90.190.20">
    <property type="entry name" value="Mur ligase, C-terminal domain"/>
    <property type="match status" value="1"/>
</dbReference>
<evidence type="ECO:0000256" key="3">
    <source>
        <dbReference type="ARBA" id="ARBA00005150"/>
    </source>
</evidence>
<evidence type="ECO:0000256" key="2">
    <source>
        <dbReference type="ARBA" id="ARBA00004799"/>
    </source>
</evidence>
<dbReference type="EC" id="6.3.2.12" evidence="5"/>
<dbReference type="Gene3D" id="3.40.1190.10">
    <property type="entry name" value="Mur-like, catalytic domain"/>
    <property type="match status" value="1"/>
</dbReference>
<dbReference type="EC" id="6.3.2.17" evidence="6"/>
<evidence type="ECO:0000259" key="21">
    <source>
        <dbReference type="Pfam" id="PF02875"/>
    </source>
</evidence>
<evidence type="ECO:0000256" key="12">
    <source>
        <dbReference type="ARBA" id="ARBA00022842"/>
    </source>
</evidence>
<gene>
    <name evidence="23" type="ordered locus">Terro_4372</name>
</gene>
<feature type="domain" description="Mur ligase C-terminal" evidence="21">
    <location>
        <begin position="323"/>
        <end position="447"/>
    </location>
</feature>
<dbReference type="NCBIfam" id="TIGR01499">
    <property type="entry name" value="folC"/>
    <property type="match status" value="1"/>
</dbReference>
<comment type="pathway">
    <text evidence="3">Cofactor biosynthesis; tetrahydrofolylpolyglutamate biosynthesis.</text>
</comment>
<dbReference type="HOGENOM" id="CLU_015869_1_1_0"/>
<dbReference type="GO" id="GO:0046872">
    <property type="term" value="F:metal ion binding"/>
    <property type="evidence" value="ECO:0007669"/>
    <property type="project" value="UniProtKB-KW"/>
</dbReference>
<reference evidence="23 24" key="1">
    <citation type="submission" date="2012-06" db="EMBL/GenBank/DDBJ databases">
        <title>Complete genome of Terriglobus roseus DSM 18391.</title>
        <authorList>
            <consortium name="US DOE Joint Genome Institute (JGI-PGF)"/>
            <person name="Lucas S."/>
            <person name="Copeland A."/>
            <person name="Lapidus A."/>
            <person name="Glavina del Rio T."/>
            <person name="Dalin E."/>
            <person name="Tice H."/>
            <person name="Bruce D."/>
            <person name="Goodwin L."/>
            <person name="Pitluck S."/>
            <person name="Peters L."/>
            <person name="Mikhailova N."/>
            <person name="Munk A.C.C."/>
            <person name="Kyrpides N."/>
            <person name="Mavromatis K."/>
            <person name="Ivanova N."/>
            <person name="Brettin T."/>
            <person name="Detter J.C."/>
            <person name="Han C."/>
            <person name="Larimer F."/>
            <person name="Land M."/>
            <person name="Hauser L."/>
            <person name="Markowitz V."/>
            <person name="Cheng J.-F."/>
            <person name="Hugenholtz P."/>
            <person name="Woyke T."/>
            <person name="Wu D."/>
            <person name="Brambilla E."/>
            <person name="Klenk H.-P."/>
            <person name="Eisen J.A."/>
        </authorList>
    </citation>
    <scope>NUCLEOTIDE SEQUENCE [LARGE SCALE GENOMIC DNA]</scope>
    <source>
        <strain evidence="24">DSM 18391 / NRRL B-41598 / KBS 63</strain>
    </source>
</reference>
<evidence type="ECO:0000256" key="16">
    <source>
        <dbReference type="ARBA" id="ARBA00032510"/>
    </source>
</evidence>
<comment type="similarity">
    <text evidence="4">Belongs to the folylpolyglutamate synthase family.</text>
</comment>
<keyword evidence="24" id="KW-1185">Reference proteome</keyword>
<evidence type="ECO:0000259" key="22">
    <source>
        <dbReference type="Pfam" id="PF08245"/>
    </source>
</evidence>
<dbReference type="STRING" id="926566.Terro_4372"/>
<evidence type="ECO:0000256" key="13">
    <source>
        <dbReference type="ARBA" id="ARBA00022909"/>
    </source>
</evidence>
<dbReference type="GO" id="GO:0004326">
    <property type="term" value="F:tetrahydrofolylpolyglutamate synthase activity"/>
    <property type="evidence" value="ECO:0007669"/>
    <property type="project" value="UniProtKB-EC"/>
</dbReference>
<dbReference type="Pfam" id="PF02875">
    <property type="entry name" value="Mur_ligase_C"/>
    <property type="match status" value="1"/>
</dbReference>
<comment type="catalytic activity">
    <reaction evidence="18">
        <text>10-formyltetrahydrofolyl-(gamma-L-Glu)(n) + L-glutamate + ATP = 10-formyltetrahydrofolyl-(gamma-L-Glu)(n+1) + ADP + phosphate + H(+)</text>
        <dbReference type="Rhea" id="RHEA:51904"/>
        <dbReference type="Rhea" id="RHEA-COMP:13088"/>
        <dbReference type="Rhea" id="RHEA-COMP:14300"/>
        <dbReference type="ChEBI" id="CHEBI:15378"/>
        <dbReference type="ChEBI" id="CHEBI:29985"/>
        <dbReference type="ChEBI" id="CHEBI:30616"/>
        <dbReference type="ChEBI" id="CHEBI:43474"/>
        <dbReference type="ChEBI" id="CHEBI:134413"/>
        <dbReference type="ChEBI" id="CHEBI:456216"/>
        <dbReference type="EC" id="6.3.2.17"/>
    </reaction>
</comment>
<protein>
    <recommendedName>
        <fullName evidence="7">Dihydrofolate synthase/folylpolyglutamate synthase</fullName>
        <ecNumber evidence="5">6.3.2.12</ecNumber>
        <ecNumber evidence="6">6.3.2.17</ecNumber>
    </recommendedName>
    <alternativeName>
        <fullName evidence="16">Folylpoly-gamma-glutamate synthetase-dihydrofolate synthetase</fullName>
    </alternativeName>
    <alternativeName>
        <fullName evidence="14">Folylpolyglutamate synthetase</fullName>
    </alternativeName>
    <alternativeName>
        <fullName evidence="15">Tetrahydrofolylpolyglutamate synthase</fullName>
    </alternativeName>
</protein>
<dbReference type="EMBL" id="CP003379">
    <property type="protein sequence ID" value="AFL90569.1"/>
    <property type="molecule type" value="Genomic_DNA"/>
</dbReference>
<evidence type="ECO:0000256" key="19">
    <source>
        <dbReference type="ARBA" id="ARBA00049035"/>
    </source>
</evidence>
<dbReference type="InterPro" id="IPR036565">
    <property type="entry name" value="Mur-like_cat_sf"/>
</dbReference>
<keyword evidence="10" id="KW-0547">Nucleotide-binding</keyword>
<dbReference type="eggNOG" id="COG0285">
    <property type="taxonomic scope" value="Bacteria"/>
</dbReference>
<sequence length="467" mass="49001">MTPRSPTIISMSYAVAVEHLYALSGELAPAAPGAPRRKFDLAHMRTLAAALGDPQKNFKAVLIAGTNGKGSTASTLASILSVSGLRTGLYTSPHMLRVNERVQISGITPGANSLAEIDDDTFARLYFRVDDAANRLVAEGKLPHTPSFFEVVTAIAFLAFAEAKIDIAVLEVGMGGRLDATNIVEPAVSVITDIALDHTEWLGSTLTEIAREKAGILRPGGRMITLPQHPEANIAIGEIAMSLGVTGINAAAYLPERGAPRGPYPLSINGETITIAPVLIGDHQNRNLALAIASAVELQSNEHLTAITPSSIEAGVRLTRWPGRLESIASPTGSGTILLDVAHNPAGAWTLRSHLTHAIDDGRLPGPRTLVFSALRDKSVREMAQILFPSFDEPGDRILLAPVNSPRASSGEELAAVASALDTPVIICASVAEAMKLASAEPGSVVVSGSVYLVGEVKAWIERGATA</sequence>
<dbReference type="GO" id="GO:0005524">
    <property type="term" value="F:ATP binding"/>
    <property type="evidence" value="ECO:0007669"/>
    <property type="project" value="UniProtKB-KW"/>
</dbReference>
<comment type="pathway">
    <text evidence="2">Cofactor biosynthesis; tetrahydrofolate biosynthesis; 7,8-dihydrofolate from 2-amino-4-hydroxy-6-hydroxymethyl-7,8-dihydropteridine diphosphate and 4-aminobenzoate: step 2/2.</text>
</comment>
<evidence type="ECO:0000256" key="1">
    <source>
        <dbReference type="ARBA" id="ARBA00002714"/>
    </source>
</evidence>
<keyword evidence="8" id="KW-0436">Ligase</keyword>
<accession>I3ZMV1</accession>
<evidence type="ECO:0000256" key="8">
    <source>
        <dbReference type="ARBA" id="ARBA00022598"/>
    </source>
</evidence>
<dbReference type="Pfam" id="PF08245">
    <property type="entry name" value="Mur_ligase_M"/>
    <property type="match status" value="1"/>
</dbReference>
<dbReference type="GO" id="GO:0046656">
    <property type="term" value="P:folic acid biosynthetic process"/>
    <property type="evidence" value="ECO:0007669"/>
    <property type="project" value="UniProtKB-KW"/>
</dbReference>
<evidence type="ECO:0000256" key="17">
    <source>
        <dbReference type="ARBA" id="ARBA00047493"/>
    </source>
</evidence>
<dbReference type="InterPro" id="IPR013221">
    <property type="entry name" value="Mur_ligase_cen"/>
</dbReference>
<keyword evidence="11" id="KW-0067">ATP-binding</keyword>
<comment type="catalytic activity">
    <reaction evidence="17">
        <text>(6S)-5,6,7,8-tetrahydrofolyl-(gamma-L-Glu)(n) + L-glutamate + ATP = (6S)-5,6,7,8-tetrahydrofolyl-(gamma-L-Glu)(n+1) + ADP + phosphate + H(+)</text>
        <dbReference type="Rhea" id="RHEA:10580"/>
        <dbReference type="Rhea" id="RHEA-COMP:14738"/>
        <dbReference type="Rhea" id="RHEA-COMP:14740"/>
        <dbReference type="ChEBI" id="CHEBI:15378"/>
        <dbReference type="ChEBI" id="CHEBI:29985"/>
        <dbReference type="ChEBI" id="CHEBI:30616"/>
        <dbReference type="ChEBI" id="CHEBI:43474"/>
        <dbReference type="ChEBI" id="CHEBI:141005"/>
        <dbReference type="ChEBI" id="CHEBI:456216"/>
        <dbReference type="EC" id="6.3.2.17"/>
    </reaction>
</comment>
<dbReference type="PROSITE" id="PS01012">
    <property type="entry name" value="FOLYLPOLYGLU_SYNT_2"/>
    <property type="match status" value="1"/>
</dbReference>
<evidence type="ECO:0000313" key="24">
    <source>
        <dbReference type="Proteomes" id="UP000006056"/>
    </source>
</evidence>
<dbReference type="PIRSF" id="PIRSF001563">
    <property type="entry name" value="Folylpolyglu_synth"/>
    <property type="match status" value="1"/>
</dbReference>
<dbReference type="GO" id="GO:0008841">
    <property type="term" value="F:dihydrofolate synthase activity"/>
    <property type="evidence" value="ECO:0007669"/>
    <property type="project" value="UniProtKB-EC"/>
</dbReference>
<dbReference type="SUPFAM" id="SSF53623">
    <property type="entry name" value="MurD-like peptide ligases, catalytic domain"/>
    <property type="match status" value="1"/>
</dbReference>
<evidence type="ECO:0000256" key="18">
    <source>
        <dbReference type="ARBA" id="ARBA00047808"/>
    </source>
</evidence>
<comment type="function">
    <text evidence="1">Functions in two distinct reactions of the de novo folate biosynthetic pathway. Catalyzes the addition of a glutamate residue to dihydropteroate (7,8-dihydropteroate or H2Pte) to form dihydrofolate (7,8-dihydrofolate monoglutamate or H2Pte-Glu). Also catalyzes successive additions of L-glutamate to tetrahydrofolate or 10-formyltetrahydrofolate or 5,10-methylenetetrahydrofolate, leading to folylpolyglutamate derivatives.</text>
</comment>
<dbReference type="InterPro" id="IPR036615">
    <property type="entry name" value="Mur_ligase_C_dom_sf"/>
</dbReference>
<dbReference type="SUPFAM" id="SSF53244">
    <property type="entry name" value="MurD-like peptide ligases, peptide-binding domain"/>
    <property type="match status" value="1"/>
</dbReference>
<feature type="domain" description="Mur ligase central" evidence="22">
    <location>
        <begin position="156"/>
        <end position="294"/>
    </location>
</feature>
<dbReference type="InterPro" id="IPR004101">
    <property type="entry name" value="Mur_ligase_C"/>
</dbReference>
<dbReference type="InterPro" id="IPR018109">
    <property type="entry name" value="Folylpolyglutamate_synth_CS"/>
</dbReference>
<evidence type="ECO:0000313" key="23">
    <source>
        <dbReference type="EMBL" id="AFL90569.1"/>
    </source>
</evidence>
<evidence type="ECO:0000256" key="15">
    <source>
        <dbReference type="ARBA" id="ARBA00030592"/>
    </source>
</evidence>
<keyword evidence="13" id="KW-0289">Folate biosynthesis</keyword>
<organism evidence="23 24">
    <name type="scientific">Terriglobus roseus (strain DSM 18391 / NRRL B-41598 / KBS 63)</name>
    <dbReference type="NCBI Taxonomy" id="926566"/>
    <lineage>
        <taxon>Bacteria</taxon>
        <taxon>Pseudomonadati</taxon>
        <taxon>Acidobacteriota</taxon>
        <taxon>Terriglobia</taxon>
        <taxon>Terriglobales</taxon>
        <taxon>Acidobacteriaceae</taxon>
        <taxon>Terriglobus</taxon>
    </lineage>
</organism>
<evidence type="ECO:0000256" key="7">
    <source>
        <dbReference type="ARBA" id="ARBA00019357"/>
    </source>
</evidence>
<dbReference type="Proteomes" id="UP000006056">
    <property type="component" value="Chromosome"/>
</dbReference>
<comment type="catalytic activity">
    <reaction evidence="20">
        <text>7,8-dihydropteroate + L-glutamate + ATP = 7,8-dihydrofolate + ADP + phosphate + H(+)</text>
        <dbReference type="Rhea" id="RHEA:23584"/>
        <dbReference type="ChEBI" id="CHEBI:15378"/>
        <dbReference type="ChEBI" id="CHEBI:17839"/>
        <dbReference type="ChEBI" id="CHEBI:29985"/>
        <dbReference type="ChEBI" id="CHEBI:30616"/>
        <dbReference type="ChEBI" id="CHEBI:43474"/>
        <dbReference type="ChEBI" id="CHEBI:57451"/>
        <dbReference type="ChEBI" id="CHEBI:456216"/>
        <dbReference type="EC" id="6.3.2.12"/>
    </reaction>
</comment>
<dbReference type="GO" id="GO:0005737">
    <property type="term" value="C:cytoplasm"/>
    <property type="evidence" value="ECO:0007669"/>
    <property type="project" value="TreeGrafter"/>
</dbReference>
<dbReference type="AlphaFoldDB" id="I3ZMV1"/>
<proteinExistence type="inferred from homology"/>
<evidence type="ECO:0000256" key="10">
    <source>
        <dbReference type="ARBA" id="ARBA00022741"/>
    </source>
</evidence>
<dbReference type="PANTHER" id="PTHR11136:SF0">
    <property type="entry name" value="DIHYDROFOLATE SYNTHETASE-RELATED"/>
    <property type="match status" value="1"/>
</dbReference>
<evidence type="ECO:0000256" key="4">
    <source>
        <dbReference type="ARBA" id="ARBA00008276"/>
    </source>
</evidence>
<dbReference type="KEGG" id="trs:Terro_4372"/>
<dbReference type="PATRIC" id="fig|926566.3.peg.4315"/>
<evidence type="ECO:0000256" key="5">
    <source>
        <dbReference type="ARBA" id="ARBA00013023"/>
    </source>
</evidence>
<comment type="catalytic activity">
    <reaction evidence="19">
        <text>(6R)-5,10-methylenetetrahydrofolyl-(gamma-L-Glu)(n) + L-glutamate + ATP = (6R)-5,10-methylenetetrahydrofolyl-(gamma-L-Glu)(n+1) + ADP + phosphate + H(+)</text>
        <dbReference type="Rhea" id="RHEA:51912"/>
        <dbReference type="Rhea" id="RHEA-COMP:13257"/>
        <dbReference type="Rhea" id="RHEA-COMP:13258"/>
        <dbReference type="ChEBI" id="CHEBI:15378"/>
        <dbReference type="ChEBI" id="CHEBI:29985"/>
        <dbReference type="ChEBI" id="CHEBI:30616"/>
        <dbReference type="ChEBI" id="CHEBI:43474"/>
        <dbReference type="ChEBI" id="CHEBI:136572"/>
        <dbReference type="ChEBI" id="CHEBI:456216"/>
        <dbReference type="EC" id="6.3.2.17"/>
    </reaction>
</comment>
<evidence type="ECO:0000256" key="9">
    <source>
        <dbReference type="ARBA" id="ARBA00022723"/>
    </source>
</evidence>